<dbReference type="Proteomes" id="UP001320706">
    <property type="component" value="Unassembled WGS sequence"/>
</dbReference>
<sequence>MAARLCQLGEGVDSPTFSTFSASQILPEGKSPTEARSPGFETPPDLPMSSRAASRSVSPPSVFDANEEQPENYTDPTALNSGSDDAPGSYDLKPPPPSVSQSNIEALSERFFSADHLNIILRDPTHSSRFTKFLNQYKPHSTPTLVNYIETQKAIAAVEYANAIADRIPTSSGHPPYTAASLDDRFEARVQRASESLVNDALPAFVTHKLVHLVTDTLVKEIIGNNSPLMREMIPSLAEVYCITDPSLPDNPIVYASEEFYNTSQYGREYVIGRNCRFLQGPKTVGASIKRLAEALAAGQEITETVLN</sequence>
<protein>
    <submittedName>
        <fullName evidence="1">Uncharacterized protein</fullName>
    </submittedName>
</protein>
<comment type="caution">
    <text evidence="1">The sequence shown here is derived from an EMBL/GenBank/DDBJ whole genome shotgun (WGS) entry which is preliminary data.</text>
</comment>
<accession>A0ACC3S6I3</accession>
<dbReference type="EMBL" id="JAMKPW020000041">
    <property type="protein sequence ID" value="KAK8196802.1"/>
    <property type="molecule type" value="Genomic_DNA"/>
</dbReference>
<evidence type="ECO:0000313" key="1">
    <source>
        <dbReference type="EMBL" id="KAK8196802.1"/>
    </source>
</evidence>
<keyword evidence="2" id="KW-1185">Reference proteome</keyword>
<gene>
    <name evidence="1" type="ORF">M8818_006969</name>
</gene>
<reference evidence="1" key="1">
    <citation type="submission" date="2024-02" db="EMBL/GenBank/DDBJ databases">
        <title>Metagenome Assembled Genome of Zalaria obscura JY119.</title>
        <authorList>
            <person name="Vighnesh L."/>
            <person name="Jagadeeshwari U."/>
            <person name="Venkata Ramana C."/>
            <person name="Sasikala C."/>
        </authorList>
    </citation>
    <scope>NUCLEOTIDE SEQUENCE</scope>
    <source>
        <strain evidence="1">JY119</strain>
    </source>
</reference>
<proteinExistence type="predicted"/>
<evidence type="ECO:0000313" key="2">
    <source>
        <dbReference type="Proteomes" id="UP001320706"/>
    </source>
</evidence>
<name>A0ACC3S6I3_9PEZI</name>
<organism evidence="1 2">
    <name type="scientific">Zalaria obscura</name>
    <dbReference type="NCBI Taxonomy" id="2024903"/>
    <lineage>
        <taxon>Eukaryota</taxon>
        <taxon>Fungi</taxon>
        <taxon>Dikarya</taxon>
        <taxon>Ascomycota</taxon>
        <taxon>Pezizomycotina</taxon>
        <taxon>Dothideomycetes</taxon>
        <taxon>Dothideomycetidae</taxon>
        <taxon>Dothideales</taxon>
        <taxon>Zalariaceae</taxon>
        <taxon>Zalaria</taxon>
    </lineage>
</organism>